<keyword evidence="1" id="KW-0805">Transcription regulation</keyword>
<accession>A0A1C6VFB2</accession>
<proteinExistence type="predicted"/>
<reference evidence="7 9" key="2">
    <citation type="submission" date="2022-10" db="EMBL/GenBank/DDBJ databases">
        <title>The complete genomes of actinobacterial strains from the NBC collection.</title>
        <authorList>
            <person name="Joergensen T.S."/>
            <person name="Alvarez Arevalo M."/>
            <person name="Sterndorff E.B."/>
            <person name="Faurdal D."/>
            <person name="Vuksanovic O."/>
            <person name="Mourched A.-S."/>
            <person name="Charusanti P."/>
            <person name="Shaw S."/>
            <person name="Blin K."/>
            <person name="Weber T."/>
        </authorList>
    </citation>
    <scope>NUCLEOTIDE SEQUENCE [LARGE SCALE GENOMIC DNA]</scope>
    <source>
        <strain evidence="7 9">NBC 01809</strain>
    </source>
</reference>
<keyword evidence="2" id="KW-0238">DNA-binding</keyword>
<dbReference type="PANTHER" id="PTHR33204">
    <property type="entry name" value="TRANSCRIPTIONAL REGULATOR, MARR FAMILY"/>
    <property type="match status" value="1"/>
</dbReference>
<dbReference type="GO" id="GO:0003677">
    <property type="term" value="F:DNA binding"/>
    <property type="evidence" value="ECO:0007669"/>
    <property type="project" value="UniProtKB-KW"/>
</dbReference>
<dbReference type="InterPro" id="IPR036390">
    <property type="entry name" value="WH_DNA-bd_sf"/>
</dbReference>
<dbReference type="OrthoDB" id="3293788at2"/>
<dbReference type="STRING" id="47871.GA0070608_3051"/>
<dbReference type="InterPro" id="IPR036388">
    <property type="entry name" value="WH-like_DNA-bd_sf"/>
</dbReference>
<evidence type="ECO:0000256" key="1">
    <source>
        <dbReference type="ARBA" id="ARBA00023015"/>
    </source>
</evidence>
<evidence type="ECO:0000313" key="9">
    <source>
        <dbReference type="Proteomes" id="UP001334804"/>
    </source>
</evidence>
<dbReference type="Pfam" id="PF01638">
    <property type="entry name" value="HxlR"/>
    <property type="match status" value="1"/>
</dbReference>
<dbReference type="SUPFAM" id="SSF46785">
    <property type="entry name" value="Winged helix' DNA-binding domain"/>
    <property type="match status" value="1"/>
</dbReference>
<dbReference type="PROSITE" id="PS51118">
    <property type="entry name" value="HTH_HXLR"/>
    <property type="match status" value="1"/>
</dbReference>
<sequence>MSQENNEVTVGQASQACGPAGEPCAPGQAKACTVREVLDRVGGKWSIGILVAASQGPVRFTELERRVEGISRRMLTLTLRNLERDGLLHRTVHPTVPPRVEYTATPIALELHGALVALTDWAERHRSAIADARATYDRARGAAD</sequence>
<evidence type="ECO:0000313" key="8">
    <source>
        <dbReference type="Proteomes" id="UP000199343"/>
    </source>
</evidence>
<dbReference type="Proteomes" id="UP000199343">
    <property type="component" value="Unassembled WGS sequence"/>
</dbReference>
<dbReference type="Gene3D" id="1.10.10.10">
    <property type="entry name" value="Winged helix-like DNA-binding domain superfamily/Winged helix DNA-binding domain"/>
    <property type="match status" value="1"/>
</dbReference>
<organism evidence="6 8">
    <name type="scientific">Micromonospora peucetia</name>
    <dbReference type="NCBI Taxonomy" id="47871"/>
    <lineage>
        <taxon>Bacteria</taxon>
        <taxon>Bacillati</taxon>
        <taxon>Actinomycetota</taxon>
        <taxon>Actinomycetes</taxon>
        <taxon>Micromonosporales</taxon>
        <taxon>Micromonosporaceae</taxon>
        <taxon>Micromonospora</taxon>
    </lineage>
</organism>
<reference evidence="6 8" key="1">
    <citation type="submission" date="2016-06" db="EMBL/GenBank/DDBJ databases">
        <authorList>
            <person name="Kjaerup R.B."/>
            <person name="Dalgaard T.S."/>
            <person name="Juul-Madsen H.R."/>
        </authorList>
    </citation>
    <scope>NUCLEOTIDE SEQUENCE [LARGE SCALE GENOMIC DNA]</scope>
    <source>
        <strain evidence="6 8">DSM 43363</strain>
    </source>
</reference>
<evidence type="ECO:0000313" key="6">
    <source>
        <dbReference type="EMBL" id="SCL65041.1"/>
    </source>
</evidence>
<keyword evidence="9" id="KW-1185">Reference proteome</keyword>
<gene>
    <name evidence="6" type="ORF">GA0070608_3051</name>
    <name evidence="7" type="ORF">OIE14_18640</name>
</gene>
<evidence type="ECO:0000256" key="2">
    <source>
        <dbReference type="ARBA" id="ARBA00023125"/>
    </source>
</evidence>
<evidence type="ECO:0000256" key="3">
    <source>
        <dbReference type="ARBA" id="ARBA00023163"/>
    </source>
</evidence>
<dbReference type="RefSeq" id="WP_091628404.1">
    <property type="nucleotide sequence ID" value="NZ_CP109071.1"/>
</dbReference>
<feature type="region of interest" description="Disordered" evidence="4">
    <location>
        <begin position="1"/>
        <end position="25"/>
    </location>
</feature>
<name>A0A1C6VFB2_9ACTN</name>
<evidence type="ECO:0000256" key="4">
    <source>
        <dbReference type="SAM" id="MobiDB-lite"/>
    </source>
</evidence>
<dbReference type="EMBL" id="FMIC01000002">
    <property type="protein sequence ID" value="SCL65041.1"/>
    <property type="molecule type" value="Genomic_DNA"/>
</dbReference>
<dbReference type="PANTHER" id="PTHR33204:SF18">
    <property type="entry name" value="TRANSCRIPTIONAL REGULATORY PROTEIN"/>
    <property type="match status" value="1"/>
</dbReference>
<evidence type="ECO:0000259" key="5">
    <source>
        <dbReference type="PROSITE" id="PS51118"/>
    </source>
</evidence>
<dbReference type="EMBL" id="CP109071">
    <property type="protein sequence ID" value="WSA30225.1"/>
    <property type="molecule type" value="Genomic_DNA"/>
</dbReference>
<dbReference type="AlphaFoldDB" id="A0A1C6VFB2"/>
<dbReference type="Proteomes" id="UP001334804">
    <property type="component" value="Chromosome"/>
</dbReference>
<feature type="domain" description="HTH hxlR-type" evidence="5">
    <location>
        <begin position="32"/>
        <end position="130"/>
    </location>
</feature>
<feature type="compositionally biased region" description="Polar residues" evidence="4">
    <location>
        <begin position="1"/>
        <end position="15"/>
    </location>
</feature>
<keyword evidence="3" id="KW-0804">Transcription</keyword>
<protein>
    <submittedName>
        <fullName evidence="7">Helix-turn-helix transcriptional regulator</fullName>
    </submittedName>
    <submittedName>
        <fullName evidence="6">Transcriptional regulator, HxlR family</fullName>
    </submittedName>
</protein>
<dbReference type="InterPro" id="IPR002577">
    <property type="entry name" value="HTH_HxlR"/>
</dbReference>
<evidence type="ECO:0000313" key="7">
    <source>
        <dbReference type="EMBL" id="WSA30225.1"/>
    </source>
</evidence>